<organism evidence="3 4">
    <name type="scientific">Ranitomeya imitator</name>
    <name type="common">mimic poison frog</name>
    <dbReference type="NCBI Taxonomy" id="111125"/>
    <lineage>
        <taxon>Eukaryota</taxon>
        <taxon>Metazoa</taxon>
        <taxon>Chordata</taxon>
        <taxon>Craniata</taxon>
        <taxon>Vertebrata</taxon>
        <taxon>Euteleostomi</taxon>
        <taxon>Amphibia</taxon>
        <taxon>Batrachia</taxon>
        <taxon>Anura</taxon>
        <taxon>Neobatrachia</taxon>
        <taxon>Hyloidea</taxon>
        <taxon>Dendrobatidae</taxon>
        <taxon>Dendrobatinae</taxon>
        <taxon>Ranitomeya</taxon>
    </lineage>
</organism>
<proteinExistence type="predicted"/>
<dbReference type="EMBL" id="CAUEEQ010049647">
    <property type="protein sequence ID" value="CAJ0960270.1"/>
    <property type="molecule type" value="Genomic_DNA"/>
</dbReference>
<feature type="transmembrane region" description="Helical" evidence="2">
    <location>
        <begin position="44"/>
        <end position="66"/>
    </location>
</feature>
<evidence type="ECO:0000313" key="4">
    <source>
        <dbReference type="Proteomes" id="UP001176940"/>
    </source>
</evidence>
<keyword evidence="2" id="KW-0812">Transmembrane</keyword>
<sequence>MGSGMEAKITGEEAALTDRVGLGAGDDPPKILAVRPLSLDKIRICLLIVLMFYFFLLAITFCTLWSTRAVTGSESDRRDTYSRSGNFLGQRRRRQQKKKRTRRSQWKKRYRFLRSDLIP</sequence>
<name>A0ABN9M9M9_9NEOB</name>
<keyword evidence="2" id="KW-0472">Membrane</keyword>
<evidence type="ECO:0000256" key="2">
    <source>
        <dbReference type="SAM" id="Phobius"/>
    </source>
</evidence>
<evidence type="ECO:0000256" key="1">
    <source>
        <dbReference type="SAM" id="MobiDB-lite"/>
    </source>
</evidence>
<accession>A0ABN9M9M9</accession>
<reference evidence="3" key="1">
    <citation type="submission" date="2023-07" db="EMBL/GenBank/DDBJ databases">
        <authorList>
            <person name="Stuckert A."/>
        </authorList>
    </citation>
    <scope>NUCLEOTIDE SEQUENCE</scope>
</reference>
<feature type="non-terminal residue" evidence="3">
    <location>
        <position position="119"/>
    </location>
</feature>
<dbReference type="Proteomes" id="UP001176940">
    <property type="component" value="Unassembled WGS sequence"/>
</dbReference>
<protein>
    <submittedName>
        <fullName evidence="3">Uncharacterized protein</fullName>
    </submittedName>
</protein>
<evidence type="ECO:0000313" key="3">
    <source>
        <dbReference type="EMBL" id="CAJ0960270.1"/>
    </source>
</evidence>
<keyword evidence="4" id="KW-1185">Reference proteome</keyword>
<feature type="compositionally biased region" description="Basic residues" evidence="1">
    <location>
        <begin position="90"/>
        <end position="107"/>
    </location>
</feature>
<keyword evidence="2" id="KW-1133">Transmembrane helix</keyword>
<feature type="region of interest" description="Disordered" evidence="1">
    <location>
        <begin position="70"/>
        <end position="107"/>
    </location>
</feature>
<comment type="caution">
    <text evidence="3">The sequence shown here is derived from an EMBL/GenBank/DDBJ whole genome shotgun (WGS) entry which is preliminary data.</text>
</comment>
<gene>
    <name evidence="3" type="ORF">RIMI_LOCUS17202630</name>
</gene>